<evidence type="ECO:0000313" key="9">
    <source>
        <dbReference type="Proteomes" id="UP000807716"/>
    </source>
</evidence>
<dbReference type="Proteomes" id="UP000807716">
    <property type="component" value="Unassembled WGS sequence"/>
</dbReference>
<dbReference type="SUPFAM" id="SSF50978">
    <property type="entry name" value="WD40 repeat-like"/>
    <property type="match status" value="1"/>
</dbReference>
<evidence type="ECO:0000256" key="1">
    <source>
        <dbReference type="ARBA" id="ARBA00008075"/>
    </source>
</evidence>
<comment type="caution">
    <text evidence="8">The sequence shown here is derived from an EMBL/GenBank/DDBJ whole genome shotgun (WGS) entry which is preliminary data.</text>
</comment>
<dbReference type="OrthoDB" id="7318948at2759"/>
<keyword evidence="2 6" id="KW-0853">WD repeat</keyword>
<dbReference type="SMART" id="SM00320">
    <property type="entry name" value="WD40"/>
    <property type="match status" value="5"/>
</dbReference>
<feature type="compositionally biased region" description="Basic and acidic residues" evidence="7">
    <location>
        <begin position="8"/>
        <end position="17"/>
    </location>
</feature>
<dbReference type="AlphaFoldDB" id="A0A9P6Q069"/>
<keyword evidence="3" id="KW-0677">Repeat</keyword>
<sequence length="446" mass="50164">MASPAASLKHERDEPLEKSASPFQDDYNADASSSSASSPPKKQRTPEASSPSTTTMPESNASQPQTNSEQLEAVFRNMRLRRIVKENHGGEINQLAFFLDPQHNKAPFGLDQIKEFDKQGSVRRDPMDNSNVLGTTGGPQANVYDNEHCGDHLDIMSHFLLAPVIENDEEVTPEMLTCCWIHQPQDAILATAGTDRVVHILSLARSKELRRLTGHTHTITDIQPNHFNDQYVLSASKDCTVRLWNILTGKCLCIFEIKASVACFNPNTEGRTFLTGGYNGEIREWEIPELDGVDPEEPILISADNSRLLHPKLHAARIDCIRFCQGKVLSKSVNGKIEYWDPTTLEVLRTFTIKNSASNQCRFDVSMDQLFFCVGTSNGSTYIYNVESGRMVTELKHRRSTKAIRTCVFTRDSRSVVCGGEDSFLWRYDYVTDEVLDEWAKWKPEA</sequence>
<keyword evidence="5" id="KW-0804">Transcription</keyword>
<dbReference type="EMBL" id="JAAAJB010000412">
    <property type="protein sequence ID" value="KAG0256400.1"/>
    <property type="molecule type" value="Genomic_DNA"/>
</dbReference>
<evidence type="ECO:0000313" key="8">
    <source>
        <dbReference type="EMBL" id="KAG0256400.1"/>
    </source>
</evidence>
<keyword evidence="4" id="KW-0805">Transcription regulation</keyword>
<dbReference type="Gene3D" id="2.130.10.10">
    <property type="entry name" value="YVTN repeat-like/Quinoprotein amine dehydrogenase"/>
    <property type="match status" value="1"/>
</dbReference>
<dbReference type="InterPro" id="IPR051243">
    <property type="entry name" value="PcG_WD-repeat"/>
</dbReference>
<dbReference type="InterPro" id="IPR001680">
    <property type="entry name" value="WD40_rpt"/>
</dbReference>
<dbReference type="PROSITE" id="PS00678">
    <property type="entry name" value="WD_REPEATS_1"/>
    <property type="match status" value="1"/>
</dbReference>
<dbReference type="Pfam" id="PF00400">
    <property type="entry name" value="WD40"/>
    <property type="match status" value="1"/>
</dbReference>
<gene>
    <name evidence="8" type="ORF">DFQ27_005756</name>
</gene>
<organism evidence="8 9">
    <name type="scientific">Actinomortierella ambigua</name>
    <dbReference type="NCBI Taxonomy" id="1343610"/>
    <lineage>
        <taxon>Eukaryota</taxon>
        <taxon>Fungi</taxon>
        <taxon>Fungi incertae sedis</taxon>
        <taxon>Mucoromycota</taxon>
        <taxon>Mortierellomycotina</taxon>
        <taxon>Mortierellomycetes</taxon>
        <taxon>Mortierellales</taxon>
        <taxon>Mortierellaceae</taxon>
        <taxon>Actinomortierella</taxon>
    </lineage>
</organism>
<evidence type="ECO:0000256" key="4">
    <source>
        <dbReference type="ARBA" id="ARBA00023015"/>
    </source>
</evidence>
<dbReference type="PANTHER" id="PTHR10253">
    <property type="entry name" value="POLYCOMB PROTEIN"/>
    <property type="match status" value="1"/>
</dbReference>
<evidence type="ECO:0008006" key="10">
    <source>
        <dbReference type="Google" id="ProtNLM"/>
    </source>
</evidence>
<evidence type="ECO:0000256" key="3">
    <source>
        <dbReference type="ARBA" id="ARBA00022737"/>
    </source>
</evidence>
<feature type="compositionally biased region" description="Polar residues" evidence="7">
    <location>
        <begin position="46"/>
        <end position="68"/>
    </location>
</feature>
<accession>A0A9P6Q069</accession>
<dbReference type="InterPro" id="IPR036322">
    <property type="entry name" value="WD40_repeat_dom_sf"/>
</dbReference>
<dbReference type="InterPro" id="IPR019775">
    <property type="entry name" value="WD40_repeat_CS"/>
</dbReference>
<name>A0A9P6Q069_9FUNG</name>
<feature type="region of interest" description="Disordered" evidence="7">
    <location>
        <begin position="1"/>
        <end position="68"/>
    </location>
</feature>
<dbReference type="PROSITE" id="PS50294">
    <property type="entry name" value="WD_REPEATS_REGION"/>
    <property type="match status" value="1"/>
</dbReference>
<comment type="similarity">
    <text evidence="1">Belongs to the WD repeat ESC family.</text>
</comment>
<evidence type="ECO:0000256" key="5">
    <source>
        <dbReference type="ARBA" id="ARBA00023163"/>
    </source>
</evidence>
<reference evidence="8" key="1">
    <citation type="journal article" date="2020" name="Fungal Divers.">
        <title>Resolving the Mortierellaceae phylogeny through synthesis of multi-gene phylogenetics and phylogenomics.</title>
        <authorList>
            <person name="Vandepol N."/>
            <person name="Liber J."/>
            <person name="Desiro A."/>
            <person name="Na H."/>
            <person name="Kennedy M."/>
            <person name="Barry K."/>
            <person name="Grigoriev I.V."/>
            <person name="Miller A.N."/>
            <person name="O'Donnell K."/>
            <person name="Stajich J.E."/>
            <person name="Bonito G."/>
        </authorList>
    </citation>
    <scope>NUCLEOTIDE SEQUENCE</scope>
    <source>
        <strain evidence="8">BC1065</strain>
    </source>
</reference>
<keyword evidence="9" id="KW-1185">Reference proteome</keyword>
<evidence type="ECO:0000256" key="7">
    <source>
        <dbReference type="SAM" id="MobiDB-lite"/>
    </source>
</evidence>
<dbReference type="PROSITE" id="PS50082">
    <property type="entry name" value="WD_REPEATS_2"/>
    <property type="match status" value="1"/>
</dbReference>
<feature type="compositionally biased region" description="Low complexity" evidence="7">
    <location>
        <begin position="31"/>
        <end position="40"/>
    </location>
</feature>
<evidence type="ECO:0000256" key="6">
    <source>
        <dbReference type="PROSITE-ProRule" id="PRU00221"/>
    </source>
</evidence>
<evidence type="ECO:0000256" key="2">
    <source>
        <dbReference type="ARBA" id="ARBA00022574"/>
    </source>
</evidence>
<feature type="repeat" description="WD" evidence="6">
    <location>
        <begin position="212"/>
        <end position="254"/>
    </location>
</feature>
<dbReference type="InterPro" id="IPR015943">
    <property type="entry name" value="WD40/YVTN_repeat-like_dom_sf"/>
</dbReference>
<proteinExistence type="inferred from homology"/>
<protein>
    <recommendedName>
        <fullName evidence="10">WD40 repeat-like protein</fullName>
    </recommendedName>
</protein>